<reference evidence="1" key="1">
    <citation type="journal article" date="2015" name="Nature">
        <title>Complex archaea that bridge the gap between prokaryotes and eukaryotes.</title>
        <authorList>
            <person name="Spang A."/>
            <person name="Saw J.H."/>
            <person name="Jorgensen S.L."/>
            <person name="Zaremba-Niedzwiedzka K."/>
            <person name="Martijn J."/>
            <person name="Lind A.E."/>
            <person name="van Eijk R."/>
            <person name="Schleper C."/>
            <person name="Guy L."/>
            <person name="Ettema T.J."/>
        </authorList>
    </citation>
    <scope>NUCLEOTIDE SEQUENCE</scope>
</reference>
<dbReference type="EMBL" id="LAZR01000179">
    <property type="protein sequence ID" value="KKN83823.1"/>
    <property type="molecule type" value="Genomic_DNA"/>
</dbReference>
<protein>
    <recommendedName>
        <fullName evidence="2">DUF1330 domain-containing protein</fullName>
    </recommendedName>
</protein>
<evidence type="ECO:0000313" key="1">
    <source>
        <dbReference type="EMBL" id="KKN83823.1"/>
    </source>
</evidence>
<proteinExistence type="predicted"/>
<name>A0A0F9WXU5_9ZZZZ</name>
<evidence type="ECO:0008006" key="2">
    <source>
        <dbReference type="Google" id="ProtNLM"/>
    </source>
</evidence>
<accession>A0A0F9WXU5</accession>
<comment type="caution">
    <text evidence="1">The sequence shown here is derived from an EMBL/GenBank/DDBJ whole genome shotgun (WGS) entry which is preliminary data.</text>
</comment>
<dbReference type="AlphaFoldDB" id="A0A0F9WXU5"/>
<sequence length="117" mass="13284">MGWVEARLVIPTHPDQYSPFKGKGQLQYITEKEYQAQLRALEVNLVKAFGGFTVTEGRGAWDSGTHVEFESVRVYTIAIDSTKADFHPYLLRQEVARRLGQRAVYLSVTKLEGQPIQ</sequence>
<organism evidence="1">
    <name type="scientific">marine sediment metagenome</name>
    <dbReference type="NCBI Taxonomy" id="412755"/>
    <lineage>
        <taxon>unclassified sequences</taxon>
        <taxon>metagenomes</taxon>
        <taxon>ecological metagenomes</taxon>
    </lineage>
</organism>
<gene>
    <name evidence="1" type="ORF">LCGC14_0294760</name>
</gene>